<dbReference type="EMBL" id="CAMXCT030003101">
    <property type="protein sequence ID" value="CAL4789730.1"/>
    <property type="molecule type" value="Genomic_DNA"/>
</dbReference>
<evidence type="ECO:0000313" key="3">
    <source>
        <dbReference type="EMBL" id="CAL1155793.1"/>
    </source>
</evidence>
<proteinExistence type="predicted"/>
<feature type="compositionally biased region" description="Low complexity" evidence="1">
    <location>
        <begin position="397"/>
        <end position="409"/>
    </location>
</feature>
<gene>
    <name evidence="2" type="ORF">C1SCF055_LOCUS28373</name>
</gene>
<feature type="region of interest" description="Disordered" evidence="1">
    <location>
        <begin position="332"/>
        <end position="445"/>
    </location>
</feature>
<evidence type="ECO:0000256" key="1">
    <source>
        <dbReference type="SAM" id="MobiDB-lite"/>
    </source>
</evidence>
<dbReference type="EMBL" id="CAMXCT010003101">
    <property type="protein sequence ID" value="CAI4002418.1"/>
    <property type="molecule type" value="Genomic_DNA"/>
</dbReference>
<feature type="compositionally biased region" description="Basic residues" evidence="1">
    <location>
        <begin position="336"/>
        <end position="345"/>
    </location>
</feature>
<dbReference type="Proteomes" id="UP001152797">
    <property type="component" value="Unassembled WGS sequence"/>
</dbReference>
<name>A0A9P1D2D8_9DINO</name>
<evidence type="ECO:0000313" key="4">
    <source>
        <dbReference type="Proteomes" id="UP001152797"/>
    </source>
</evidence>
<feature type="compositionally biased region" description="Basic and acidic residues" evidence="1">
    <location>
        <begin position="428"/>
        <end position="438"/>
    </location>
</feature>
<feature type="compositionally biased region" description="Basic and acidic residues" evidence="1">
    <location>
        <begin position="346"/>
        <end position="375"/>
    </location>
</feature>
<reference evidence="2" key="1">
    <citation type="submission" date="2022-10" db="EMBL/GenBank/DDBJ databases">
        <authorList>
            <person name="Chen Y."/>
            <person name="Dougan E. K."/>
            <person name="Chan C."/>
            <person name="Rhodes N."/>
            <person name="Thang M."/>
        </authorList>
    </citation>
    <scope>NUCLEOTIDE SEQUENCE</scope>
</reference>
<organism evidence="2">
    <name type="scientific">Cladocopium goreaui</name>
    <dbReference type="NCBI Taxonomy" id="2562237"/>
    <lineage>
        <taxon>Eukaryota</taxon>
        <taxon>Sar</taxon>
        <taxon>Alveolata</taxon>
        <taxon>Dinophyceae</taxon>
        <taxon>Suessiales</taxon>
        <taxon>Symbiodiniaceae</taxon>
        <taxon>Cladocopium</taxon>
    </lineage>
</organism>
<evidence type="ECO:0000313" key="2">
    <source>
        <dbReference type="EMBL" id="CAI4002418.1"/>
    </source>
</evidence>
<keyword evidence="4" id="KW-1185">Reference proteome</keyword>
<sequence>MDWGSALLRAPAGDGIVAGYSRLLRLLAGLNNGPGFGFLAGHIGATVDPDRVRELSGDPLMVLFRRRLREAGDADRDILRFLVMSDEQPDRRIDRSVLDALWKRDPAVEPIQNLADVLRAERTVSEIWIDGLEMPTLPKGEVSSEGGVPLSTTQLRDLLFGPKSGRSSTRSKGRWGEAGVPLNPDGIPLWCADLVPPKAELMKAANDLTWVPLAVLYGDVQAMPSWICAIAHVSKLKQLVNASVSLPACPEIFVPSPSMVANCVVKTEVPVVGGWTLYYESKEAQITWPTVASSDTPWRFFRSLALPEIVEYDYKAQQKESEVGIEEGYEAVADHSKKKKRKKRGKADAPEDPEYKPEDSDYKRQRAQAETKDSEVAQPVHGPNVVHLAAKSKARPKATAEAAADGTEASSNHGHRAKQMPRSPSRSPDPRQREEIRRRAVGGAS</sequence>
<dbReference type="EMBL" id="CAMXCT020003101">
    <property type="protein sequence ID" value="CAL1155793.1"/>
    <property type="molecule type" value="Genomic_DNA"/>
</dbReference>
<accession>A0A9P1D2D8</accession>
<comment type="caution">
    <text evidence="2">The sequence shown here is derived from an EMBL/GenBank/DDBJ whole genome shotgun (WGS) entry which is preliminary data.</text>
</comment>
<dbReference type="AlphaFoldDB" id="A0A9P1D2D8"/>
<reference evidence="3" key="2">
    <citation type="submission" date="2024-04" db="EMBL/GenBank/DDBJ databases">
        <authorList>
            <person name="Chen Y."/>
            <person name="Shah S."/>
            <person name="Dougan E. K."/>
            <person name="Thang M."/>
            <person name="Chan C."/>
        </authorList>
    </citation>
    <scope>NUCLEOTIDE SEQUENCE [LARGE SCALE GENOMIC DNA]</scope>
</reference>
<protein>
    <submittedName>
        <fullName evidence="2">Uncharacterized protein</fullName>
    </submittedName>
</protein>